<evidence type="ECO:0000313" key="2">
    <source>
        <dbReference type="EMBL" id="GGG22059.1"/>
    </source>
</evidence>
<name>A0A917LGR3_9BACL</name>
<dbReference type="CDD" id="cd10936">
    <property type="entry name" value="CE4_DAC2"/>
    <property type="match status" value="1"/>
</dbReference>
<accession>A0A917LGR3</accession>
<evidence type="ECO:0000256" key="1">
    <source>
        <dbReference type="SAM" id="SignalP"/>
    </source>
</evidence>
<dbReference type="Pfam" id="PF04748">
    <property type="entry name" value="Polysacc_deac_2"/>
    <property type="match status" value="1"/>
</dbReference>
<dbReference type="PANTHER" id="PTHR30105:SF2">
    <property type="entry name" value="DIVERGENT POLYSACCHARIDE DEACETYLASE SUPERFAMILY"/>
    <property type="match status" value="1"/>
</dbReference>
<reference evidence="2" key="1">
    <citation type="journal article" date="2014" name="Int. J. Syst. Evol. Microbiol.">
        <title>Complete genome sequence of Corynebacterium casei LMG S-19264T (=DSM 44701T), isolated from a smear-ripened cheese.</title>
        <authorList>
            <consortium name="US DOE Joint Genome Institute (JGI-PGF)"/>
            <person name="Walter F."/>
            <person name="Albersmeier A."/>
            <person name="Kalinowski J."/>
            <person name="Ruckert C."/>
        </authorList>
    </citation>
    <scope>NUCLEOTIDE SEQUENCE</scope>
    <source>
        <strain evidence="2">CGMCC 1.12987</strain>
    </source>
</reference>
<keyword evidence="3" id="KW-1185">Reference proteome</keyword>
<dbReference type="SUPFAM" id="SSF88713">
    <property type="entry name" value="Glycoside hydrolase/deacetylase"/>
    <property type="match status" value="1"/>
</dbReference>
<keyword evidence="1" id="KW-0732">Signal</keyword>
<protein>
    <recommendedName>
        <fullName evidence="4">Divergent polysaccharide deacetylase family protein</fullName>
    </recommendedName>
</protein>
<reference evidence="2" key="2">
    <citation type="submission" date="2020-09" db="EMBL/GenBank/DDBJ databases">
        <authorList>
            <person name="Sun Q."/>
            <person name="Zhou Y."/>
        </authorList>
    </citation>
    <scope>NUCLEOTIDE SEQUENCE</scope>
    <source>
        <strain evidence="2">CGMCC 1.12987</strain>
    </source>
</reference>
<sequence length="261" mass="28282">MQRITIGVLAAVLVISTMTGAGMPKTDKQEKLVAIVIDDFGNRMSGTEEMLKLPIPLTMAIMPFMPTTKQDAEAAFQRGHDVIVHLPMEPNKGKREWLGPGAITTDLSDEEIRKRVEAAIDDVPHAVGMNNHMGSKATADVRIMRVVLGVCKERGLFFLDSRTTYRTVVPQVAAELGVPLLSNSVFLDDVSTLTHITRQLGKLSDELESNAVCIAIGHVGTPGKKTAAAIEQSIPKLQSKARFAHATELLPSAARNDQILP</sequence>
<comment type="caution">
    <text evidence="2">The sequence shown here is derived from an EMBL/GenBank/DDBJ whole genome shotgun (WGS) entry which is preliminary data.</text>
</comment>
<organism evidence="2 3">
    <name type="scientific">Paenibacillus abyssi</name>
    <dbReference type="NCBI Taxonomy" id="1340531"/>
    <lineage>
        <taxon>Bacteria</taxon>
        <taxon>Bacillati</taxon>
        <taxon>Bacillota</taxon>
        <taxon>Bacilli</taxon>
        <taxon>Bacillales</taxon>
        <taxon>Paenibacillaceae</taxon>
        <taxon>Paenibacillus</taxon>
    </lineage>
</organism>
<dbReference type="InterPro" id="IPR011330">
    <property type="entry name" value="Glyco_hydro/deAcase_b/a-brl"/>
</dbReference>
<dbReference type="GO" id="GO:0005975">
    <property type="term" value="P:carbohydrate metabolic process"/>
    <property type="evidence" value="ECO:0007669"/>
    <property type="project" value="InterPro"/>
</dbReference>
<feature type="chain" id="PRO_5038401126" description="Divergent polysaccharide deacetylase family protein" evidence="1">
    <location>
        <begin position="22"/>
        <end position="261"/>
    </location>
</feature>
<evidence type="ECO:0000313" key="3">
    <source>
        <dbReference type="Proteomes" id="UP000644756"/>
    </source>
</evidence>
<gene>
    <name evidence="2" type="ORF">GCM10010916_43390</name>
</gene>
<dbReference type="Proteomes" id="UP000644756">
    <property type="component" value="Unassembled WGS sequence"/>
</dbReference>
<feature type="signal peptide" evidence="1">
    <location>
        <begin position="1"/>
        <end position="21"/>
    </location>
</feature>
<dbReference type="AlphaFoldDB" id="A0A917LGR3"/>
<evidence type="ECO:0008006" key="4">
    <source>
        <dbReference type="Google" id="ProtNLM"/>
    </source>
</evidence>
<proteinExistence type="predicted"/>
<dbReference type="Gene3D" id="3.20.20.370">
    <property type="entry name" value="Glycoside hydrolase/deacetylase"/>
    <property type="match status" value="1"/>
</dbReference>
<dbReference type="RefSeq" id="WP_188533180.1">
    <property type="nucleotide sequence ID" value="NZ_BMGR01000018.1"/>
</dbReference>
<dbReference type="EMBL" id="BMGR01000018">
    <property type="protein sequence ID" value="GGG22059.1"/>
    <property type="molecule type" value="Genomic_DNA"/>
</dbReference>
<dbReference type="PANTHER" id="PTHR30105">
    <property type="entry name" value="UNCHARACTERIZED YIBQ-RELATED"/>
    <property type="match status" value="1"/>
</dbReference>
<dbReference type="InterPro" id="IPR006837">
    <property type="entry name" value="Divergent_DAC"/>
</dbReference>